<feature type="region of interest" description="Disordered" evidence="1">
    <location>
        <begin position="1"/>
        <end position="29"/>
    </location>
</feature>
<organism evidence="2 3">
    <name type="scientific">Archangium violaceum Cb vi76</name>
    <dbReference type="NCBI Taxonomy" id="1406225"/>
    <lineage>
        <taxon>Bacteria</taxon>
        <taxon>Pseudomonadati</taxon>
        <taxon>Myxococcota</taxon>
        <taxon>Myxococcia</taxon>
        <taxon>Myxococcales</taxon>
        <taxon>Cystobacterineae</taxon>
        <taxon>Archangiaceae</taxon>
        <taxon>Archangium</taxon>
    </lineage>
</organism>
<feature type="compositionally biased region" description="Basic and acidic residues" evidence="1">
    <location>
        <begin position="380"/>
        <end position="396"/>
    </location>
</feature>
<protein>
    <submittedName>
        <fullName evidence="2">Uncharacterized protein</fullName>
    </submittedName>
</protein>
<name>A0A084SNV3_9BACT</name>
<feature type="compositionally biased region" description="Low complexity" evidence="1">
    <location>
        <begin position="1"/>
        <end position="19"/>
    </location>
</feature>
<dbReference type="AlphaFoldDB" id="A0A084SNV3"/>
<dbReference type="Proteomes" id="UP000028547">
    <property type="component" value="Unassembled WGS sequence"/>
</dbReference>
<evidence type="ECO:0000313" key="3">
    <source>
        <dbReference type="Proteomes" id="UP000028547"/>
    </source>
</evidence>
<feature type="region of interest" description="Disordered" evidence="1">
    <location>
        <begin position="378"/>
        <end position="416"/>
    </location>
</feature>
<gene>
    <name evidence="2" type="ORF">Q664_29625</name>
</gene>
<accession>A0A084SNV3</accession>
<evidence type="ECO:0000313" key="2">
    <source>
        <dbReference type="EMBL" id="KFA90138.1"/>
    </source>
</evidence>
<sequence>MPTKSPLADPRPLLDALRAGTPVPGLPSDAVERARSFAAEPASAPPADVEALPEPLALALLEGSVLAGQPALAEALAASGNKGLAKAARKALYRLRSRGIDVAEAPRPSTSDASHPGVAAGPEPLPALLTSIDGTGERVLEIARPLRGGGVEATQFLSSDEQGVLRLQVTELSRGDYRRVVKQATRPGDDAAVELSHAEALERLGAAAGLNLRTHTPFPQGLDTVLRHLGVQARDVPLEIPPPEPEDERLAYEGHKLHEEPEMRGWLPPVAELERLARTVDELEASPLALTMAQRNEEIIQAAHTQAHAFFATPAMRRLYSGRLWEMALHFERIGKEQAARLARAEARRLAHGVTEPPSRYAERLFEKALLVTMAQRAAPEARDPAEVRARARAAEQQRAPSADTERRSPGGIILP</sequence>
<dbReference type="EMBL" id="JPMI01000220">
    <property type="protein sequence ID" value="KFA90138.1"/>
    <property type="molecule type" value="Genomic_DNA"/>
</dbReference>
<proteinExistence type="predicted"/>
<reference evidence="2 3" key="1">
    <citation type="submission" date="2014-07" db="EMBL/GenBank/DDBJ databases">
        <title>Draft Genome Sequence of Gephyronic Acid Producer, Cystobacter violaceus Strain Cb vi76.</title>
        <authorList>
            <person name="Stevens D.C."/>
            <person name="Young J."/>
            <person name="Carmichael R."/>
            <person name="Tan J."/>
            <person name="Taylor R.E."/>
        </authorList>
    </citation>
    <scope>NUCLEOTIDE SEQUENCE [LARGE SCALE GENOMIC DNA]</scope>
    <source>
        <strain evidence="2 3">Cb vi76</strain>
    </source>
</reference>
<dbReference type="RefSeq" id="WP_043402973.1">
    <property type="nucleotide sequence ID" value="NZ_JPMI01000220.1"/>
</dbReference>
<evidence type="ECO:0000256" key="1">
    <source>
        <dbReference type="SAM" id="MobiDB-lite"/>
    </source>
</evidence>
<comment type="caution">
    <text evidence="2">The sequence shown here is derived from an EMBL/GenBank/DDBJ whole genome shotgun (WGS) entry which is preliminary data.</text>
</comment>